<dbReference type="RefSeq" id="WP_137316528.1">
    <property type="nucleotide sequence ID" value="NZ_CP040017.1"/>
</dbReference>
<dbReference type="OrthoDB" id="8759802at2"/>
<evidence type="ECO:0000313" key="5">
    <source>
        <dbReference type="Proteomes" id="UP000584325"/>
    </source>
</evidence>
<name>A0A4P8HUR8_9BURK</name>
<dbReference type="Proteomes" id="UP000298763">
    <property type="component" value="Chromosome"/>
</dbReference>
<evidence type="ECO:0000313" key="4">
    <source>
        <dbReference type="Proteomes" id="UP000298763"/>
    </source>
</evidence>
<evidence type="ECO:0000313" key="3">
    <source>
        <dbReference type="EMBL" id="QCP13749.1"/>
    </source>
</evidence>
<sequence>MMKILCAIAFATVSALGTATVSAAPDSVTVFATWHMADLHDVTQGWYFTGEALSGPYRDGAPWAGSRPLVRPADTVPAPVPAPMAAADLPAIPALPVLPVVPIVPAKVDVPPTVPEPGMASMLLLGLLVIFLRISRREDLFG</sequence>
<accession>A0A4P8HUR8</accession>
<dbReference type="InterPro" id="IPR013424">
    <property type="entry name" value="Ice-binding_C"/>
</dbReference>
<keyword evidence="4" id="KW-1185">Reference proteome</keyword>
<dbReference type="Proteomes" id="UP000584325">
    <property type="component" value="Unassembled WGS sequence"/>
</dbReference>
<gene>
    <name evidence="3" type="ORF">FCL38_27445</name>
    <name evidence="2" type="ORF">FHS02_004187</name>
</gene>
<dbReference type="NCBIfam" id="TIGR02595">
    <property type="entry name" value="PEP_CTERM"/>
    <property type="match status" value="1"/>
</dbReference>
<feature type="chain" id="PRO_5044607527" evidence="1">
    <location>
        <begin position="24"/>
        <end position="142"/>
    </location>
</feature>
<dbReference type="EMBL" id="CP040017">
    <property type="protein sequence ID" value="QCP13749.1"/>
    <property type="molecule type" value="Genomic_DNA"/>
</dbReference>
<feature type="signal peptide" evidence="1">
    <location>
        <begin position="1"/>
        <end position="23"/>
    </location>
</feature>
<proteinExistence type="predicted"/>
<evidence type="ECO:0000313" key="2">
    <source>
        <dbReference type="EMBL" id="MBB3223344.1"/>
    </source>
</evidence>
<reference evidence="3 4" key="1">
    <citation type="submission" date="2019-05" db="EMBL/GenBank/DDBJ databases">
        <title>Draft Genome Sequences of Six Type Strains of the Genus Massilia.</title>
        <authorList>
            <person name="Miess H."/>
            <person name="Frediansyhah A."/>
            <person name="Gross H."/>
        </authorList>
    </citation>
    <scope>NUCLEOTIDE SEQUENCE [LARGE SCALE GENOMIC DNA]</scope>
    <source>
        <strain evidence="3 4">DSMZ 26121</strain>
    </source>
</reference>
<protein>
    <submittedName>
        <fullName evidence="3">PEP-CTERM sorting domain-containing protein</fullName>
    </submittedName>
</protein>
<dbReference type="EMBL" id="JACHXS010000008">
    <property type="protein sequence ID" value="MBB3223344.1"/>
    <property type="molecule type" value="Genomic_DNA"/>
</dbReference>
<dbReference type="AlphaFoldDB" id="A0A4P8HUR8"/>
<evidence type="ECO:0000256" key="1">
    <source>
        <dbReference type="SAM" id="SignalP"/>
    </source>
</evidence>
<organism evidence="2 5">
    <name type="scientific">Pseudoduganella umbonata</name>
    <dbReference type="NCBI Taxonomy" id="864828"/>
    <lineage>
        <taxon>Bacteria</taxon>
        <taxon>Pseudomonadati</taxon>
        <taxon>Pseudomonadota</taxon>
        <taxon>Betaproteobacteria</taxon>
        <taxon>Burkholderiales</taxon>
        <taxon>Oxalobacteraceae</taxon>
        <taxon>Telluria group</taxon>
        <taxon>Pseudoduganella</taxon>
    </lineage>
</organism>
<keyword evidence="1" id="KW-0732">Signal</keyword>
<reference evidence="2 5" key="2">
    <citation type="submission" date="2020-08" db="EMBL/GenBank/DDBJ databases">
        <title>Genomic Encyclopedia of Type Strains, Phase III (KMG-III): the genomes of soil and plant-associated and newly described type strains.</title>
        <authorList>
            <person name="Whitman W."/>
        </authorList>
    </citation>
    <scope>NUCLEOTIDE SEQUENCE [LARGE SCALE GENOMIC DNA]</scope>
    <source>
        <strain evidence="2 5">CECT 7753</strain>
    </source>
</reference>